<comment type="caution">
    <text evidence="2">The sequence shown here is derived from an EMBL/GenBank/DDBJ whole genome shotgun (WGS) entry which is preliminary data.</text>
</comment>
<keyword evidence="3" id="KW-1185">Reference proteome</keyword>
<protein>
    <recommendedName>
        <fullName evidence="4">N-acetyltransferase domain-containing protein</fullName>
    </recommendedName>
</protein>
<accession>A0ABT6APE9</accession>
<evidence type="ECO:0008006" key="4">
    <source>
        <dbReference type="Google" id="ProtNLM"/>
    </source>
</evidence>
<dbReference type="EMBL" id="JARJLM010000273">
    <property type="protein sequence ID" value="MDF3834487.1"/>
    <property type="molecule type" value="Genomic_DNA"/>
</dbReference>
<feature type="region of interest" description="Disordered" evidence="1">
    <location>
        <begin position="1"/>
        <end position="22"/>
    </location>
</feature>
<proteinExistence type="predicted"/>
<evidence type="ECO:0000313" key="3">
    <source>
        <dbReference type="Proteomes" id="UP001216674"/>
    </source>
</evidence>
<evidence type="ECO:0000256" key="1">
    <source>
        <dbReference type="SAM" id="MobiDB-lite"/>
    </source>
</evidence>
<reference evidence="2 3" key="1">
    <citation type="submission" date="2023-03" db="EMBL/GenBank/DDBJ databases">
        <title>Draft assemblies of triclosan tolerant bacteria isolated from returned activated sludge.</title>
        <authorList>
            <person name="Van Hamelsveld S."/>
        </authorList>
    </citation>
    <scope>NUCLEOTIDE SEQUENCE [LARGE SCALE GENOMIC DNA]</scope>
    <source>
        <strain evidence="2 3">GW210010_S58</strain>
    </source>
</reference>
<gene>
    <name evidence="2" type="ORF">P3W85_16215</name>
</gene>
<organism evidence="2 3">
    <name type="scientific">Cupriavidus basilensis</name>
    <dbReference type="NCBI Taxonomy" id="68895"/>
    <lineage>
        <taxon>Bacteria</taxon>
        <taxon>Pseudomonadati</taxon>
        <taxon>Pseudomonadota</taxon>
        <taxon>Betaproteobacteria</taxon>
        <taxon>Burkholderiales</taxon>
        <taxon>Burkholderiaceae</taxon>
        <taxon>Cupriavidus</taxon>
    </lineage>
</organism>
<dbReference type="Proteomes" id="UP001216674">
    <property type="component" value="Unassembled WGS sequence"/>
</dbReference>
<sequence length="176" mass="18004">MPSDSFSPFPSPPDTPVSTVSPASPQALIRLAGTADSETLCAWLQSRQPLPVAATRARQALVEGLLARPERGACVLAEAAAGLVGCLPVALVPHLGLAGLAALATEWWDDGTPSQDAAVLLACCDLLADWCRAHGVRHLLLAPGLLAASQAAAAGFLPQAGGLWHRNLSPAPKTLG</sequence>
<dbReference type="RefSeq" id="WP_276265531.1">
    <property type="nucleotide sequence ID" value="NZ_JARJLM010000273.1"/>
</dbReference>
<evidence type="ECO:0000313" key="2">
    <source>
        <dbReference type="EMBL" id="MDF3834487.1"/>
    </source>
</evidence>
<name>A0ABT6APE9_9BURK</name>